<dbReference type="InterPro" id="IPR015943">
    <property type="entry name" value="WD40/YVTN_repeat-like_dom_sf"/>
</dbReference>
<keyword evidence="1" id="KW-0732">Signal</keyword>
<accession>A0A518BHD8</accession>
<dbReference type="Pfam" id="PF13360">
    <property type="entry name" value="PQQ_2"/>
    <property type="match status" value="1"/>
</dbReference>
<dbReference type="AlphaFoldDB" id="A0A518BHD8"/>
<dbReference type="InterPro" id="IPR002372">
    <property type="entry name" value="PQQ_rpt_dom"/>
</dbReference>
<evidence type="ECO:0000256" key="1">
    <source>
        <dbReference type="SAM" id="SignalP"/>
    </source>
</evidence>
<keyword evidence="4" id="KW-1185">Reference proteome</keyword>
<dbReference type="Gene3D" id="2.40.128.630">
    <property type="match status" value="1"/>
</dbReference>
<dbReference type="RefSeq" id="WP_145064207.1">
    <property type="nucleotide sequence ID" value="NZ_CP036287.1"/>
</dbReference>
<dbReference type="Gene3D" id="2.130.10.10">
    <property type="entry name" value="YVTN repeat-like/Quinoprotein amine dehydrogenase"/>
    <property type="match status" value="1"/>
</dbReference>
<protein>
    <submittedName>
        <fullName evidence="3">Outer membrane protein assembly factor BamB</fullName>
    </submittedName>
</protein>
<evidence type="ECO:0000259" key="2">
    <source>
        <dbReference type="Pfam" id="PF13360"/>
    </source>
</evidence>
<sequence length="731" mass="76018" precursor="true">MLRATLSSALLIPLAASAALAQTSPWPTVRHDNQRTGRSPVIASQTSDVLYPELTIGGGTALDSEPVVGADGTVYLNTFSILRAIDPASGAQLWSVPNAGKFTTVGPDGRLYVASGSLGDTVTPGYVRAYQPDGTLDWTFTLPTPGGPRAPVTVAPDGTIYGSSNVYTSQSPVLESSVRFALDPAGNLLWNSTVAGQPTAMPMSLSTDGRLYQTGGDQRLRRIDPNSGAILWSVPGGAFERVVSPPLIHGDLVIVCATKGGPVAPTQALLVAFDADTGAVVWSVPFGGPFGIYSVANAVASPVLLANGDVVAFWNKLYRVSPTGQLVSSIPFPTGFDEWSVPVAGADDTLYTWTGDDKVIGFSPVSGAIKFIFNPISGQCITGRTPLILGDGSVFITWQRKTVCENFASTTRLVTLAPSTVLPCDCSQNLPPVASITGEAVVPPFDPKILDGSASADPEGGPLLYEWREILTDFGGALGPILSTDSTLTTSPHQNLTKTYRLKVTDCCDEIDVTTFAQTSTPAGVVTAPALGETWIVGQVHTVKWVPTQFSTAQAIQVSRDGGPWEDIVLQAPNTGSYNWTVTGPTTQNAVVRVFPGDPFFAHSSEPFEIATCQTSLGFAGPGELTLTICGDQLATGGTATLTVAGAPASTLAWLAVGTAANPTPLFGGNLVPSPPQVLVLGLTDLDGVVTLGPLQGGIGPATVYAQAIVLNYSAEVLVAFSNALQVEYLP</sequence>
<evidence type="ECO:0000313" key="3">
    <source>
        <dbReference type="EMBL" id="QDU66398.1"/>
    </source>
</evidence>
<dbReference type="PANTHER" id="PTHR34512:SF30">
    <property type="entry name" value="OUTER MEMBRANE PROTEIN ASSEMBLY FACTOR BAMB"/>
    <property type="match status" value="1"/>
</dbReference>
<gene>
    <name evidence="3" type="primary">bamB</name>
    <name evidence="3" type="ORF">Pla133_14690</name>
</gene>
<dbReference type="InterPro" id="IPR011047">
    <property type="entry name" value="Quinoprotein_ADH-like_sf"/>
</dbReference>
<dbReference type="EMBL" id="CP036287">
    <property type="protein sequence ID" value="QDU66398.1"/>
    <property type="molecule type" value="Genomic_DNA"/>
</dbReference>
<organism evidence="3 4">
    <name type="scientific">Engelhardtia mirabilis</name>
    <dbReference type="NCBI Taxonomy" id="2528011"/>
    <lineage>
        <taxon>Bacteria</taxon>
        <taxon>Pseudomonadati</taxon>
        <taxon>Planctomycetota</taxon>
        <taxon>Planctomycetia</taxon>
        <taxon>Planctomycetia incertae sedis</taxon>
        <taxon>Engelhardtia</taxon>
    </lineage>
</organism>
<proteinExistence type="predicted"/>
<name>A0A518BHD8_9BACT</name>
<feature type="domain" description="Pyrrolo-quinoline quinone repeat" evidence="2">
    <location>
        <begin position="180"/>
        <end position="287"/>
    </location>
</feature>
<dbReference type="SUPFAM" id="SSF50998">
    <property type="entry name" value="Quinoprotein alcohol dehydrogenase-like"/>
    <property type="match status" value="2"/>
</dbReference>
<dbReference type="PANTHER" id="PTHR34512">
    <property type="entry name" value="CELL SURFACE PROTEIN"/>
    <property type="match status" value="1"/>
</dbReference>
<dbReference type="InterPro" id="IPR018391">
    <property type="entry name" value="PQQ_b-propeller_rpt"/>
</dbReference>
<evidence type="ECO:0000313" key="4">
    <source>
        <dbReference type="Proteomes" id="UP000316921"/>
    </source>
</evidence>
<dbReference type="KEGG" id="pbap:Pla133_14690"/>
<dbReference type="Gene3D" id="2.60.40.10">
    <property type="entry name" value="Immunoglobulins"/>
    <property type="match status" value="1"/>
</dbReference>
<dbReference type="SMART" id="SM00564">
    <property type="entry name" value="PQQ"/>
    <property type="match status" value="6"/>
</dbReference>
<dbReference type="InterPro" id="IPR013783">
    <property type="entry name" value="Ig-like_fold"/>
</dbReference>
<feature type="chain" id="PRO_5021961748" evidence="1">
    <location>
        <begin position="22"/>
        <end position="731"/>
    </location>
</feature>
<reference evidence="3 4" key="1">
    <citation type="submission" date="2019-02" db="EMBL/GenBank/DDBJ databases">
        <title>Deep-cultivation of Planctomycetes and their phenomic and genomic characterization uncovers novel biology.</title>
        <authorList>
            <person name="Wiegand S."/>
            <person name="Jogler M."/>
            <person name="Boedeker C."/>
            <person name="Pinto D."/>
            <person name="Vollmers J."/>
            <person name="Rivas-Marin E."/>
            <person name="Kohn T."/>
            <person name="Peeters S.H."/>
            <person name="Heuer A."/>
            <person name="Rast P."/>
            <person name="Oberbeckmann S."/>
            <person name="Bunk B."/>
            <person name="Jeske O."/>
            <person name="Meyerdierks A."/>
            <person name="Storesund J.E."/>
            <person name="Kallscheuer N."/>
            <person name="Luecker S."/>
            <person name="Lage O.M."/>
            <person name="Pohl T."/>
            <person name="Merkel B.J."/>
            <person name="Hornburger P."/>
            <person name="Mueller R.-W."/>
            <person name="Bruemmer F."/>
            <person name="Labrenz M."/>
            <person name="Spormann A.M."/>
            <person name="Op den Camp H."/>
            <person name="Overmann J."/>
            <person name="Amann R."/>
            <person name="Jetten M.S.M."/>
            <person name="Mascher T."/>
            <person name="Medema M.H."/>
            <person name="Devos D.P."/>
            <person name="Kaster A.-K."/>
            <person name="Ovreas L."/>
            <person name="Rohde M."/>
            <person name="Galperin M.Y."/>
            <person name="Jogler C."/>
        </authorList>
    </citation>
    <scope>NUCLEOTIDE SEQUENCE [LARGE SCALE GENOMIC DNA]</scope>
    <source>
        <strain evidence="3 4">Pla133</strain>
    </source>
</reference>
<dbReference type="Proteomes" id="UP000316921">
    <property type="component" value="Chromosome"/>
</dbReference>
<feature type="signal peptide" evidence="1">
    <location>
        <begin position="1"/>
        <end position="21"/>
    </location>
</feature>